<proteinExistence type="predicted"/>
<gene>
    <name evidence="1" type="ordered locus">amb1897</name>
</gene>
<reference evidence="1 2" key="1">
    <citation type="journal article" date="2005" name="DNA Res.">
        <title>Complete genome sequence of the facultative anaerobic magnetotactic bacterium Magnetospirillum sp. strain AMB-1.</title>
        <authorList>
            <person name="Matsunaga T."/>
            <person name="Okamura Y."/>
            <person name="Fukuda Y."/>
            <person name="Wahyudi A.T."/>
            <person name="Murase Y."/>
            <person name="Takeyama H."/>
        </authorList>
    </citation>
    <scope>NUCLEOTIDE SEQUENCE [LARGE SCALE GENOMIC DNA]</scope>
    <source>
        <strain evidence="2">ATCC 700264 / AMB-1</strain>
    </source>
</reference>
<sequence>MAFELPNLDTVSAQQLLAELMRRIPMFTPLWTDFNESDPGITVLEMLCWVGESLLYQTNAIPLETWQNMLRLCLGLANSTDTTDYSVAAVKQNDFAFLALQAVLARMEQGAPLDREALQAAVLTFRRAPYLALTGPDVEQLAMETNQVIAQQPPVKPPPALVRRADALVDDQQTVVHILDDATPVYQRPSCANPKAPDAQGGLRNLLMLQPAGASATAALTKLLATVTTYLAPRVLLGNRVSVVGATLTPITMTVRVVCQPHARASVVLAALSSALFDFFQPGADWVYDQPPSVANLRHLIAAIPGVQTLARMDLSYAPTAILSKTAQLGATTLIADLPQTPPAMIYAGLPLLRCLDLFAQEVGS</sequence>
<keyword evidence="2" id="KW-1185">Reference proteome</keyword>
<protein>
    <submittedName>
        <fullName evidence="1">Uncharacterized protein</fullName>
    </submittedName>
</protein>
<dbReference type="EMBL" id="AP007255">
    <property type="protein sequence ID" value="BAE50701.1"/>
    <property type="molecule type" value="Genomic_DNA"/>
</dbReference>
<dbReference type="AlphaFoldDB" id="Q2W624"/>
<evidence type="ECO:0000313" key="1">
    <source>
        <dbReference type="EMBL" id="BAE50701.1"/>
    </source>
</evidence>
<evidence type="ECO:0000313" key="2">
    <source>
        <dbReference type="Proteomes" id="UP000007058"/>
    </source>
</evidence>
<name>Q2W624_PARM1</name>
<dbReference type="HOGENOM" id="CLU_745297_0_0_5"/>
<dbReference type="STRING" id="342108.amb1897"/>
<dbReference type="RefSeq" id="WP_011384302.1">
    <property type="nucleotide sequence ID" value="NC_007626.1"/>
</dbReference>
<dbReference type="KEGG" id="mag:amb1897"/>
<dbReference type="OrthoDB" id="9027184at2"/>
<accession>Q2W624</accession>
<dbReference type="Proteomes" id="UP000007058">
    <property type="component" value="Chromosome"/>
</dbReference>
<organism evidence="1 2">
    <name type="scientific">Paramagnetospirillum magneticum (strain ATCC 700264 / AMB-1)</name>
    <name type="common">Magnetospirillum magneticum</name>
    <dbReference type="NCBI Taxonomy" id="342108"/>
    <lineage>
        <taxon>Bacteria</taxon>
        <taxon>Pseudomonadati</taxon>
        <taxon>Pseudomonadota</taxon>
        <taxon>Alphaproteobacteria</taxon>
        <taxon>Rhodospirillales</taxon>
        <taxon>Magnetospirillaceae</taxon>
        <taxon>Paramagnetospirillum</taxon>
    </lineage>
</organism>